<keyword evidence="7 8" id="KW-0472">Membrane</keyword>
<evidence type="ECO:0000313" key="10">
    <source>
        <dbReference type="EMBL" id="OGZ12852.1"/>
    </source>
</evidence>
<keyword evidence="3 10" id="KW-0808">Transferase</keyword>
<dbReference type="GO" id="GO:0099621">
    <property type="term" value="F:undecaprenyl-phosphate 4-deoxy-4-formamido-L-arabinose transferase activity"/>
    <property type="evidence" value="ECO:0007669"/>
    <property type="project" value="TreeGrafter"/>
</dbReference>
<keyword evidence="5" id="KW-0448">Lipopolysaccharide biosynthesis</keyword>
<proteinExistence type="predicted"/>
<dbReference type="SUPFAM" id="SSF53448">
    <property type="entry name" value="Nucleotide-diphospho-sugar transferases"/>
    <property type="match status" value="1"/>
</dbReference>
<dbReference type="Pfam" id="PF00535">
    <property type="entry name" value="Glycos_transf_2"/>
    <property type="match status" value="1"/>
</dbReference>
<protein>
    <submittedName>
        <fullName evidence="10">Glycosyl transferase</fullName>
    </submittedName>
</protein>
<accession>A0A1G2DHF0</accession>
<dbReference type="Proteomes" id="UP000178534">
    <property type="component" value="Unassembled WGS sequence"/>
</dbReference>
<dbReference type="GO" id="GO:0005886">
    <property type="term" value="C:plasma membrane"/>
    <property type="evidence" value="ECO:0007669"/>
    <property type="project" value="TreeGrafter"/>
</dbReference>
<sequence length="316" mass="35934">MKLSVVTPIHNERENIAEFYNELTTALLSFYNDYEIVAVDDGSTDGSWTELGKFAQNNPLLRTIRFRTNHGQTAALMAGIHHALGDIIITIDSDLENDPADIVRLIRELESGNHDIVSGWRQDRWKDHGLTRRLPSRVANWLISRITGLPLHDHGCTLKAYKKEVFDDVELYGDMHRFVAAYLSWRGARVAEIPVAHRPRRYGVSHYGIARTFRVLLDLVVMKFLNTYMNHPIRFFGGIGFISFLLGFLAAILAVVLKLLHFADLVETPLPVFSALFIIVGVQMIVMGILAEMLMRTYYESQGKKPYTIAEKLNFS</sequence>
<feature type="transmembrane region" description="Helical" evidence="8">
    <location>
        <begin position="235"/>
        <end position="260"/>
    </location>
</feature>
<gene>
    <name evidence="10" type="ORF">A2942_03080</name>
</gene>
<evidence type="ECO:0000256" key="4">
    <source>
        <dbReference type="ARBA" id="ARBA00022692"/>
    </source>
</evidence>
<evidence type="ECO:0000256" key="8">
    <source>
        <dbReference type="SAM" id="Phobius"/>
    </source>
</evidence>
<dbReference type="STRING" id="1798665.A2942_03080"/>
<dbReference type="PANTHER" id="PTHR48090:SF3">
    <property type="entry name" value="UNDECAPRENYL-PHOSPHATE 4-DEOXY-4-FORMAMIDO-L-ARABINOSE TRANSFERASE"/>
    <property type="match status" value="1"/>
</dbReference>
<dbReference type="InterPro" id="IPR050256">
    <property type="entry name" value="Glycosyltransferase_2"/>
</dbReference>
<name>A0A1G2DHF0_9BACT</name>
<evidence type="ECO:0000256" key="3">
    <source>
        <dbReference type="ARBA" id="ARBA00022679"/>
    </source>
</evidence>
<dbReference type="GO" id="GO:0009103">
    <property type="term" value="P:lipopolysaccharide biosynthetic process"/>
    <property type="evidence" value="ECO:0007669"/>
    <property type="project" value="UniProtKB-KW"/>
</dbReference>
<evidence type="ECO:0000256" key="7">
    <source>
        <dbReference type="ARBA" id="ARBA00023136"/>
    </source>
</evidence>
<keyword evidence="4 8" id="KW-0812">Transmembrane</keyword>
<evidence type="ECO:0000313" key="11">
    <source>
        <dbReference type="Proteomes" id="UP000178534"/>
    </source>
</evidence>
<comment type="caution">
    <text evidence="10">The sequence shown here is derived from an EMBL/GenBank/DDBJ whole genome shotgun (WGS) entry which is preliminary data.</text>
</comment>
<dbReference type="InterPro" id="IPR001173">
    <property type="entry name" value="Glyco_trans_2-like"/>
</dbReference>
<evidence type="ECO:0000256" key="6">
    <source>
        <dbReference type="ARBA" id="ARBA00022989"/>
    </source>
</evidence>
<reference evidence="10 11" key="1">
    <citation type="journal article" date="2016" name="Nat. Commun.">
        <title>Thousands of microbial genomes shed light on interconnected biogeochemical processes in an aquifer system.</title>
        <authorList>
            <person name="Anantharaman K."/>
            <person name="Brown C.T."/>
            <person name="Hug L.A."/>
            <person name="Sharon I."/>
            <person name="Castelle C.J."/>
            <person name="Probst A.J."/>
            <person name="Thomas B.C."/>
            <person name="Singh A."/>
            <person name="Wilkins M.J."/>
            <person name="Karaoz U."/>
            <person name="Brodie E.L."/>
            <person name="Williams K.H."/>
            <person name="Hubbard S.S."/>
            <person name="Banfield J.F."/>
        </authorList>
    </citation>
    <scope>NUCLEOTIDE SEQUENCE [LARGE SCALE GENOMIC DNA]</scope>
</reference>
<evidence type="ECO:0000256" key="2">
    <source>
        <dbReference type="ARBA" id="ARBA00022676"/>
    </source>
</evidence>
<evidence type="ECO:0000259" key="9">
    <source>
        <dbReference type="Pfam" id="PF00535"/>
    </source>
</evidence>
<dbReference type="AlphaFoldDB" id="A0A1G2DHF0"/>
<organism evidence="10 11">
    <name type="scientific">Candidatus Lloydbacteria bacterium RIFCSPLOWO2_01_FULL_50_20</name>
    <dbReference type="NCBI Taxonomy" id="1798665"/>
    <lineage>
        <taxon>Bacteria</taxon>
        <taxon>Candidatus Lloydiibacteriota</taxon>
    </lineage>
</organism>
<dbReference type="EMBL" id="MHLP01000017">
    <property type="protein sequence ID" value="OGZ12852.1"/>
    <property type="molecule type" value="Genomic_DNA"/>
</dbReference>
<dbReference type="InterPro" id="IPR029044">
    <property type="entry name" value="Nucleotide-diphossugar_trans"/>
</dbReference>
<feature type="transmembrane region" description="Helical" evidence="8">
    <location>
        <begin position="272"/>
        <end position="295"/>
    </location>
</feature>
<feature type="domain" description="Glycosyltransferase 2-like" evidence="9">
    <location>
        <begin position="4"/>
        <end position="168"/>
    </location>
</feature>
<keyword evidence="6 8" id="KW-1133">Transmembrane helix</keyword>
<keyword evidence="2" id="KW-0328">Glycosyltransferase</keyword>
<dbReference type="PANTHER" id="PTHR48090">
    <property type="entry name" value="UNDECAPRENYL-PHOSPHATE 4-DEOXY-4-FORMAMIDO-L-ARABINOSE TRANSFERASE-RELATED"/>
    <property type="match status" value="1"/>
</dbReference>
<dbReference type="CDD" id="cd04187">
    <property type="entry name" value="DPM1_like_bac"/>
    <property type="match status" value="1"/>
</dbReference>
<keyword evidence="1" id="KW-1003">Cell membrane</keyword>
<evidence type="ECO:0000256" key="1">
    <source>
        <dbReference type="ARBA" id="ARBA00022475"/>
    </source>
</evidence>
<evidence type="ECO:0000256" key="5">
    <source>
        <dbReference type="ARBA" id="ARBA00022985"/>
    </source>
</evidence>
<dbReference type="Gene3D" id="3.90.550.10">
    <property type="entry name" value="Spore Coat Polysaccharide Biosynthesis Protein SpsA, Chain A"/>
    <property type="match status" value="1"/>
</dbReference>